<name>A0A9P4QIC3_9PEZI</name>
<evidence type="ECO:0008006" key="3">
    <source>
        <dbReference type="Google" id="ProtNLM"/>
    </source>
</evidence>
<evidence type="ECO:0000313" key="2">
    <source>
        <dbReference type="Proteomes" id="UP000799441"/>
    </source>
</evidence>
<reference evidence="1" key="1">
    <citation type="journal article" date="2020" name="Stud. Mycol.">
        <title>101 Dothideomycetes genomes: a test case for predicting lifestyles and emergence of pathogens.</title>
        <authorList>
            <person name="Haridas S."/>
            <person name="Albert R."/>
            <person name="Binder M."/>
            <person name="Bloem J."/>
            <person name="Labutti K."/>
            <person name="Salamov A."/>
            <person name="Andreopoulos B."/>
            <person name="Baker S."/>
            <person name="Barry K."/>
            <person name="Bills G."/>
            <person name="Bluhm B."/>
            <person name="Cannon C."/>
            <person name="Castanera R."/>
            <person name="Culley D."/>
            <person name="Daum C."/>
            <person name="Ezra D."/>
            <person name="Gonzalez J."/>
            <person name="Henrissat B."/>
            <person name="Kuo A."/>
            <person name="Liang C."/>
            <person name="Lipzen A."/>
            <person name="Lutzoni F."/>
            <person name="Magnuson J."/>
            <person name="Mondo S."/>
            <person name="Nolan M."/>
            <person name="Ohm R."/>
            <person name="Pangilinan J."/>
            <person name="Park H.-J."/>
            <person name="Ramirez L."/>
            <person name="Alfaro M."/>
            <person name="Sun H."/>
            <person name="Tritt A."/>
            <person name="Yoshinaga Y."/>
            <person name="Zwiers L.-H."/>
            <person name="Turgeon B."/>
            <person name="Goodwin S."/>
            <person name="Spatafora J."/>
            <person name="Crous P."/>
            <person name="Grigoriev I."/>
        </authorList>
    </citation>
    <scope>NUCLEOTIDE SEQUENCE</scope>
    <source>
        <strain evidence="1">CBS 116435</strain>
    </source>
</reference>
<gene>
    <name evidence="1" type="ORF">K431DRAFT_324486</name>
</gene>
<evidence type="ECO:0000313" key="1">
    <source>
        <dbReference type="EMBL" id="KAF2726295.1"/>
    </source>
</evidence>
<dbReference type="OrthoDB" id="5382128at2759"/>
<dbReference type="EMBL" id="MU003765">
    <property type="protein sequence ID" value="KAF2726295.1"/>
    <property type="molecule type" value="Genomic_DNA"/>
</dbReference>
<accession>A0A9P4QIC3</accession>
<keyword evidence="2" id="KW-1185">Reference proteome</keyword>
<dbReference type="Proteomes" id="UP000799441">
    <property type="component" value="Unassembled WGS sequence"/>
</dbReference>
<organism evidence="1 2">
    <name type="scientific">Polychaeton citri CBS 116435</name>
    <dbReference type="NCBI Taxonomy" id="1314669"/>
    <lineage>
        <taxon>Eukaryota</taxon>
        <taxon>Fungi</taxon>
        <taxon>Dikarya</taxon>
        <taxon>Ascomycota</taxon>
        <taxon>Pezizomycotina</taxon>
        <taxon>Dothideomycetes</taxon>
        <taxon>Dothideomycetidae</taxon>
        <taxon>Capnodiales</taxon>
        <taxon>Capnodiaceae</taxon>
        <taxon>Polychaeton</taxon>
    </lineage>
</organism>
<sequence>MPLDQTDEILELLAALSSYLKTVYTVDFYIGGMTHNLTGRDFPTPRAVWCMKSPEDQICYSCHGRINPEAIIRTFIVYSGDHDCKHDLGLEILRAFDKKIVFLYRHFGCLRASHIRYIAVSHVWDPLVSRTQNEGIASIDDASDTASQIGELIFREAIKVYQGIQQGFHESFETWHDYMSVPQWEQDIKVDILLRIPDIYYYSTFTVAFWHDVESSEVQTLHGLQSLTSSARLDAIIHICQNHWYRRVWTAMEFIRSKTVRVMLKGYQLCEDGDDLFSYTVNTAWREEGEQIGDIFELEKRAGINRNAMPWQIDGLMDLRLSPLREFGMAFERLALRGCTTPSDFYYALLGLVGFEERLAPEPRLASLQIAKRCLQSQDYSPLLMVPDIGGGARRKFYGFVDLRSWGLGPLITKAEHFIQVKEMRVSFVVQPTGYVSLLETSEIIPYNSDPVHAFVQPARIILAKAGAQVENFVMGLALRLFAVNPYAVLRRIKRLERYEAFASTLQKLRVSSEPWPPNIVLQMIEDLGFNSTDLPTDHRPEDRTRHPSFWKARTADWTPMADYMMHGRALHIDECNTIIGMHCPTCRELLVTRAAIWIPHGEAHGAEGYRIPGLYYERSLPNGIGILVKDDQIIGRFLFGVPCCRKPLHRAIELEMPNPPMPCPNDFPYGKDRVFFHETSLRPMVKIDTSSK</sequence>
<proteinExistence type="predicted"/>
<dbReference type="AlphaFoldDB" id="A0A9P4QIC3"/>
<protein>
    <recommendedName>
        <fullName evidence="3">Heterokaryon incompatibility domain-containing protein</fullName>
    </recommendedName>
</protein>
<comment type="caution">
    <text evidence="1">The sequence shown here is derived from an EMBL/GenBank/DDBJ whole genome shotgun (WGS) entry which is preliminary data.</text>
</comment>